<keyword evidence="3" id="KW-0597">Phosphoprotein</keyword>
<keyword evidence="9" id="KW-0802">TPR repeat</keyword>
<dbReference type="eggNOG" id="COG0457">
    <property type="taxonomic scope" value="Bacteria"/>
</dbReference>
<dbReference type="Proteomes" id="UP000011135">
    <property type="component" value="Unassembled WGS sequence"/>
</dbReference>
<dbReference type="PROSITE" id="PS50005">
    <property type="entry name" value="TPR"/>
    <property type="match status" value="3"/>
</dbReference>
<gene>
    <name evidence="12" type="ORF">C900_05280</name>
</gene>
<dbReference type="GO" id="GO:0000155">
    <property type="term" value="F:phosphorelay sensor kinase activity"/>
    <property type="evidence" value="ECO:0007669"/>
    <property type="project" value="InterPro"/>
</dbReference>
<dbReference type="SUPFAM" id="SSF48452">
    <property type="entry name" value="TPR-like"/>
    <property type="match status" value="2"/>
</dbReference>
<dbReference type="Gene3D" id="1.25.40.10">
    <property type="entry name" value="Tetratricopeptide repeat domain"/>
    <property type="match status" value="2"/>
</dbReference>
<dbReference type="InterPro" id="IPR011990">
    <property type="entry name" value="TPR-like_helical_dom_sf"/>
</dbReference>
<feature type="repeat" description="TPR" evidence="9">
    <location>
        <begin position="203"/>
        <end position="236"/>
    </location>
</feature>
<feature type="domain" description="Histidine kinase" evidence="11">
    <location>
        <begin position="463"/>
        <end position="655"/>
    </location>
</feature>
<dbReference type="InterPro" id="IPR019734">
    <property type="entry name" value="TPR_rpt"/>
</dbReference>
<dbReference type="EMBL" id="AMZN01000081">
    <property type="protein sequence ID" value="ELR69209.1"/>
    <property type="molecule type" value="Genomic_DNA"/>
</dbReference>
<accession>L8JNX7</accession>
<name>L8JNX7_9BACT</name>
<dbReference type="PANTHER" id="PTHR24421">
    <property type="entry name" value="NITRATE/NITRITE SENSOR PROTEIN NARX-RELATED"/>
    <property type="match status" value="1"/>
</dbReference>
<dbReference type="SUPFAM" id="SSF55874">
    <property type="entry name" value="ATPase domain of HSP90 chaperone/DNA topoisomerase II/histidine kinase"/>
    <property type="match status" value="1"/>
</dbReference>
<keyword evidence="10" id="KW-1133">Transmembrane helix</keyword>
<keyword evidence="7" id="KW-0067">ATP-binding</keyword>
<evidence type="ECO:0000256" key="3">
    <source>
        <dbReference type="ARBA" id="ARBA00022553"/>
    </source>
</evidence>
<keyword evidence="10" id="KW-0472">Membrane</keyword>
<keyword evidence="8" id="KW-0902">Two-component regulatory system</keyword>
<dbReference type="InterPro" id="IPR036890">
    <property type="entry name" value="HATPase_C_sf"/>
</dbReference>
<dbReference type="InterPro" id="IPR011712">
    <property type="entry name" value="Sig_transdc_His_kin_sub3_dim/P"/>
</dbReference>
<feature type="transmembrane region" description="Helical" evidence="10">
    <location>
        <begin position="393"/>
        <end position="414"/>
    </location>
</feature>
<dbReference type="Pfam" id="PF13424">
    <property type="entry name" value="TPR_12"/>
    <property type="match status" value="1"/>
</dbReference>
<evidence type="ECO:0000256" key="5">
    <source>
        <dbReference type="ARBA" id="ARBA00022741"/>
    </source>
</evidence>
<dbReference type="RefSeq" id="WP_009582367.1">
    <property type="nucleotide sequence ID" value="NZ_AMZN01000081.1"/>
</dbReference>
<evidence type="ECO:0000259" key="11">
    <source>
        <dbReference type="PROSITE" id="PS50109"/>
    </source>
</evidence>
<dbReference type="Pfam" id="PF07730">
    <property type="entry name" value="HisKA_3"/>
    <property type="match status" value="1"/>
</dbReference>
<evidence type="ECO:0000256" key="7">
    <source>
        <dbReference type="ARBA" id="ARBA00022840"/>
    </source>
</evidence>
<evidence type="ECO:0000256" key="4">
    <source>
        <dbReference type="ARBA" id="ARBA00022679"/>
    </source>
</evidence>
<keyword evidence="5" id="KW-0547">Nucleotide-binding</keyword>
<dbReference type="STRING" id="1237149.C900_05280"/>
<sequence>MWTPFRITLYVCALLHVGTLVGQNRSIDSLNAILAQDTHDSIKVNALNALSQLLVYSDTERAIDLSDRAIHLSKISDLQAHQQLSTITRALLHYQLSELDSSKYYCDIAIEFAKANNMKIDLGKCYNLLGSIYLDLGNYGLALQTYTQALKIFKEVPFPSGIGASLNRIGAFYTKRGEHETALKYYREALEIFEKVNRFDQITVALNNIGICYFKRKEYEEALNYFMSSLDMLKVHGPEEQIPIRIMNIGETHAKLKNFRQADKYLTQVVTYAEKNSHPKLLSSALLYLGILRKEQIRRSEAYEYLEQGLKLASAHSLKDLELEYYQNLSSLHAEQADYHKAYNYYLKFSLLKDSLSSIEQNRELLLMEQRFEAEQSEQKIALLQHEAEKKNIILYSLIAGTALLIISFILIFINYKNKQKTIRLIHRQKEKISRQKITDLLKDQELSSIKNKLEGQENERKRIAQELHDGIGGTMASIKMNLLKLSNNETPFKDQILDIIKRIDNTCEEVRTISHNLVPPVFYNSALTDIIEDFVNKMIKARSISVTYEFYPKRQLENINKNIQIDIYRIVQELVTNAIKHGNPSEISIYLTKHDDYINLMVEDNGTGFANNRPADGIGLKNIRSRVLALSGQIVIDSIPGKGTTVIIDLLLKKDKSQLQPQAHIPENSDI</sequence>
<comment type="caution">
    <text evidence="12">The sequence shown here is derived from an EMBL/GenBank/DDBJ whole genome shotgun (WGS) entry which is preliminary data.</text>
</comment>
<dbReference type="GO" id="GO:0005524">
    <property type="term" value="F:ATP binding"/>
    <property type="evidence" value="ECO:0007669"/>
    <property type="project" value="UniProtKB-KW"/>
</dbReference>
<proteinExistence type="predicted"/>
<dbReference type="eggNOG" id="COG4585">
    <property type="taxonomic scope" value="Bacteria"/>
</dbReference>
<feature type="repeat" description="TPR" evidence="9">
    <location>
        <begin position="123"/>
        <end position="156"/>
    </location>
</feature>
<reference evidence="12 13" key="1">
    <citation type="submission" date="2012-12" db="EMBL/GenBank/DDBJ databases">
        <title>Genome assembly of Fulvivirga imtechensis AK7.</title>
        <authorList>
            <person name="Nupur N."/>
            <person name="Khatri I."/>
            <person name="Kumar R."/>
            <person name="Subramanian S."/>
            <person name="Pinnaka A."/>
        </authorList>
    </citation>
    <scope>NUCLEOTIDE SEQUENCE [LARGE SCALE GENOMIC DNA]</scope>
    <source>
        <strain evidence="12 13">AK7</strain>
    </source>
</reference>
<dbReference type="SMART" id="SM00028">
    <property type="entry name" value="TPR"/>
    <property type="match status" value="6"/>
</dbReference>
<dbReference type="InterPro" id="IPR050482">
    <property type="entry name" value="Sensor_HK_TwoCompSys"/>
</dbReference>
<dbReference type="InterPro" id="IPR003594">
    <property type="entry name" value="HATPase_dom"/>
</dbReference>
<feature type="repeat" description="TPR" evidence="9">
    <location>
        <begin position="163"/>
        <end position="196"/>
    </location>
</feature>
<protein>
    <recommendedName>
        <fullName evidence="2">histidine kinase</fullName>
        <ecNumber evidence="2">2.7.13.3</ecNumber>
    </recommendedName>
</protein>
<evidence type="ECO:0000313" key="12">
    <source>
        <dbReference type="EMBL" id="ELR69209.1"/>
    </source>
</evidence>
<evidence type="ECO:0000256" key="9">
    <source>
        <dbReference type="PROSITE-ProRule" id="PRU00339"/>
    </source>
</evidence>
<evidence type="ECO:0000256" key="6">
    <source>
        <dbReference type="ARBA" id="ARBA00022777"/>
    </source>
</evidence>
<dbReference type="EC" id="2.7.13.3" evidence="2"/>
<keyword evidence="4" id="KW-0808">Transferase</keyword>
<dbReference type="Gene3D" id="1.20.5.1930">
    <property type="match status" value="1"/>
</dbReference>
<dbReference type="AlphaFoldDB" id="L8JNX7"/>
<evidence type="ECO:0000256" key="10">
    <source>
        <dbReference type="SAM" id="Phobius"/>
    </source>
</evidence>
<dbReference type="Pfam" id="PF13181">
    <property type="entry name" value="TPR_8"/>
    <property type="match status" value="2"/>
</dbReference>
<comment type="catalytic activity">
    <reaction evidence="1">
        <text>ATP + protein L-histidine = ADP + protein N-phospho-L-histidine.</text>
        <dbReference type="EC" id="2.7.13.3"/>
    </reaction>
</comment>
<dbReference type="SMART" id="SM00387">
    <property type="entry name" value="HATPase_c"/>
    <property type="match status" value="1"/>
</dbReference>
<keyword evidence="6" id="KW-0418">Kinase</keyword>
<dbReference type="Gene3D" id="3.30.565.10">
    <property type="entry name" value="Histidine kinase-like ATPase, C-terminal domain"/>
    <property type="match status" value="1"/>
</dbReference>
<evidence type="ECO:0000313" key="13">
    <source>
        <dbReference type="Proteomes" id="UP000011135"/>
    </source>
</evidence>
<organism evidence="12 13">
    <name type="scientific">Fulvivirga imtechensis AK7</name>
    <dbReference type="NCBI Taxonomy" id="1237149"/>
    <lineage>
        <taxon>Bacteria</taxon>
        <taxon>Pseudomonadati</taxon>
        <taxon>Bacteroidota</taxon>
        <taxon>Cytophagia</taxon>
        <taxon>Cytophagales</taxon>
        <taxon>Fulvivirgaceae</taxon>
        <taxon>Fulvivirga</taxon>
    </lineage>
</organism>
<evidence type="ECO:0000256" key="2">
    <source>
        <dbReference type="ARBA" id="ARBA00012438"/>
    </source>
</evidence>
<dbReference type="GO" id="GO:0046983">
    <property type="term" value="F:protein dimerization activity"/>
    <property type="evidence" value="ECO:0007669"/>
    <property type="project" value="InterPro"/>
</dbReference>
<evidence type="ECO:0000256" key="1">
    <source>
        <dbReference type="ARBA" id="ARBA00000085"/>
    </source>
</evidence>
<dbReference type="PROSITE" id="PS50109">
    <property type="entry name" value="HIS_KIN"/>
    <property type="match status" value="1"/>
</dbReference>
<keyword evidence="13" id="KW-1185">Reference proteome</keyword>
<dbReference type="GO" id="GO:0016020">
    <property type="term" value="C:membrane"/>
    <property type="evidence" value="ECO:0007669"/>
    <property type="project" value="InterPro"/>
</dbReference>
<evidence type="ECO:0000256" key="8">
    <source>
        <dbReference type="ARBA" id="ARBA00023012"/>
    </source>
</evidence>
<dbReference type="CDD" id="cd16917">
    <property type="entry name" value="HATPase_UhpB-NarQ-NarX-like"/>
    <property type="match status" value="1"/>
</dbReference>
<dbReference type="Pfam" id="PF02518">
    <property type="entry name" value="HATPase_c"/>
    <property type="match status" value="1"/>
</dbReference>
<dbReference type="PANTHER" id="PTHR24421:SF10">
    <property type="entry name" value="NITRATE_NITRITE SENSOR PROTEIN NARQ"/>
    <property type="match status" value="1"/>
</dbReference>
<keyword evidence="10" id="KW-0812">Transmembrane</keyword>
<dbReference type="InterPro" id="IPR005467">
    <property type="entry name" value="His_kinase_dom"/>
</dbReference>
<dbReference type="OrthoDB" id="613934at2"/>